<feature type="transmembrane region" description="Helical" evidence="1">
    <location>
        <begin position="12"/>
        <end position="32"/>
    </location>
</feature>
<gene>
    <name evidence="2" type="ORF">NCTC10194_00479</name>
</gene>
<dbReference type="EMBL" id="LR215024">
    <property type="protein sequence ID" value="VEU70529.1"/>
    <property type="molecule type" value="Genomic_DNA"/>
</dbReference>
<dbReference type="KEGG" id="mgly:NCTC10194_00479"/>
<feature type="transmembrane region" description="Helical" evidence="1">
    <location>
        <begin position="122"/>
        <end position="141"/>
    </location>
</feature>
<keyword evidence="1" id="KW-0472">Membrane</keyword>
<name>A0A449AVF9_9BACT</name>
<evidence type="ECO:0000313" key="2">
    <source>
        <dbReference type="EMBL" id="VEU70529.1"/>
    </source>
</evidence>
<dbReference type="Proteomes" id="UP000290815">
    <property type="component" value="Chromosome"/>
</dbReference>
<feature type="transmembrane region" description="Helical" evidence="1">
    <location>
        <begin position="82"/>
        <end position="102"/>
    </location>
</feature>
<evidence type="ECO:0000313" key="3">
    <source>
        <dbReference type="Proteomes" id="UP000290815"/>
    </source>
</evidence>
<dbReference type="AlphaFoldDB" id="A0A449AVF9"/>
<protein>
    <submittedName>
        <fullName evidence="2">Uncharacterized protein</fullName>
    </submittedName>
</protein>
<keyword evidence="3" id="KW-1185">Reference proteome</keyword>
<sequence length="157" mass="18243">MIKNNQKIYKATILLLLIILGLFNILISSNIIRINLFNLPVLDAKIGFVLPYYARIISCFIYTLIIFACGSFLVYKNKLSSFFFQNLIFILGIFITFAWIPVTIIEKDPETSKQITSSWNWLWYKGDVAIVFAFYAIFYFVSIPLSNKLRRQSDSLI</sequence>
<dbReference type="RefSeq" id="WP_027333760.1">
    <property type="nucleotide sequence ID" value="NZ_LR215024.1"/>
</dbReference>
<organism evidence="2 3">
    <name type="scientific">Mycoplasmopsis glycophila</name>
    <dbReference type="NCBI Taxonomy" id="171285"/>
    <lineage>
        <taxon>Bacteria</taxon>
        <taxon>Bacillati</taxon>
        <taxon>Mycoplasmatota</taxon>
        <taxon>Mycoplasmoidales</taxon>
        <taxon>Metamycoplasmataceae</taxon>
        <taxon>Mycoplasmopsis</taxon>
    </lineage>
</organism>
<evidence type="ECO:0000256" key="1">
    <source>
        <dbReference type="SAM" id="Phobius"/>
    </source>
</evidence>
<reference evidence="2 3" key="1">
    <citation type="submission" date="2019-01" db="EMBL/GenBank/DDBJ databases">
        <authorList>
            <consortium name="Pathogen Informatics"/>
        </authorList>
    </citation>
    <scope>NUCLEOTIDE SEQUENCE [LARGE SCALE GENOMIC DNA]</scope>
    <source>
        <strain evidence="2 3">NCTC10194</strain>
    </source>
</reference>
<proteinExistence type="predicted"/>
<feature type="transmembrane region" description="Helical" evidence="1">
    <location>
        <begin position="52"/>
        <end position="75"/>
    </location>
</feature>
<keyword evidence="1" id="KW-0812">Transmembrane</keyword>
<accession>A0A449AVF9</accession>
<keyword evidence="1" id="KW-1133">Transmembrane helix</keyword>